<protein>
    <submittedName>
        <fullName evidence="2">Uncharacterized protein</fullName>
    </submittedName>
</protein>
<reference evidence="2 3" key="3">
    <citation type="journal article" date="2010" name="BMC Genomics">
        <title>Transcriptome sequencing and comparative analysis of cucumber flowers with different sex types.</title>
        <authorList>
            <person name="Guo S."/>
            <person name="Zheng Y."/>
            <person name="Joung J.G."/>
            <person name="Liu S."/>
            <person name="Zhang Z."/>
            <person name="Crasta O.R."/>
            <person name="Sobral B.W."/>
            <person name="Xu Y."/>
            <person name="Huang S."/>
            <person name="Fei Z."/>
        </authorList>
    </citation>
    <scope>NUCLEOTIDE SEQUENCE [LARGE SCALE GENOMIC DNA]</scope>
    <source>
        <strain evidence="3">cv. 9930</strain>
    </source>
</reference>
<reference evidence="2 3" key="1">
    <citation type="journal article" date="2009" name="Nat. Genet.">
        <title>The genome of the cucumber, Cucumis sativus L.</title>
        <authorList>
            <person name="Huang S."/>
            <person name="Li R."/>
            <person name="Zhang Z."/>
            <person name="Li L."/>
            <person name="Gu X."/>
            <person name="Fan W."/>
            <person name="Lucas W.J."/>
            <person name="Wang X."/>
            <person name="Xie B."/>
            <person name="Ni P."/>
            <person name="Ren Y."/>
            <person name="Zhu H."/>
            <person name="Li J."/>
            <person name="Lin K."/>
            <person name="Jin W."/>
            <person name="Fei Z."/>
            <person name="Li G."/>
            <person name="Staub J."/>
            <person name="Kilian A."/>
            <person name="van der Vossen E.A."/>
            <person name="Wu Y."/>
            <person name="Guo J."/>
            <person name="He J."/>
            <person name="Jia Z."/>
            <person name="Ren Y."/>
            <person name="Tian G."/>
            <person name="Lu Y."/>
            <person name="Ruan J."/>
            <person name="Qian W."/>
            <person name="Wang M."/>
            <person name="Huang Q."/>
            <person name="Li B."/>
            <person name="Xuan Z."/>
            <person name="Cao J."/>
            <person name="Asan"/>
            <person name="Wu Z."/>
            <person name="Zhang J."/>
            <person name="Cai Q."/>
            <person name="Bai Y."/>
            <person name="Zhao B."/>
            <person name="Han Y."/>
            <person name="Li Y."/>
            <person name="Li X."/>
            <person name="Wang S."/>
            <person name="Shi Q."/>
            <person name="Liu S."/>
            <person name="Cho W.K."/>
            <person name="Kim J.Y."/>
            <person name="Xu Y."/>
            <person name="Heller-Uszynska K."/>
            <person name="Miao H."/>
            <person name="Cheng Z."/>
            <person name="Zhang S."/>
            <person name="Wu J."/>
            <person name="Yang Y."/>
            <person name="Kang H."/>
            <person name="Li M."/>
            <person name="Liang H."/>
            <person name="Ren X."/>
            <person name="Shi Z."/>
            <person name="Wen M."/>
            <person name="Jian M."/>
            <person name="Yang H."/>
            <person name="Zhang G."/>
            <person name="Yang Z."/>
            <person name="Chen R."/>
            <person name="Liu S."/>
            <person name="Li J."/>
            <person name="Ma L."/>
            <person name="Liu H."/>
            <person name="Zhou Y."/>
            <person name="Zhao J."/>
            <person name="Fang X."/>
            <person name="Li G."/>
            <person name="Fang L."/>
            <person name="Li Y."/>
            <person name="Liu D."/>
            <person name="Zheng H."/>
            <person name="Zhang Y."/>
            <person name="Qin N."/>
            <person name="Li Z."/>
            <person name="Yang G."/>
            <person name="Yang S."/>
            <person name="Bolund L."/>
            <person name="Kristiansen K."/>
            <person name="Zheng H."/>
            <person name="Li S."/>
            <person name="Zhang X."/>
            <person name="Yang H."/>
            <person name="Wang J."/>
            <person name="Sun R."/>
            <person name="Zhang B."/>
            <person name="Jiang S."/>
            <person name="Wang J."/>
            <person name="Du Y."/>
            <person name="Li S."/>
        </authorList>
    </citation>
    <scope>NUCLEOTIDE SEQUENCE [LARGE SCALE GENOMIC DNA]</scope>
    <source>
        <strain evidence="3">cv. 9930</strain>
    </source>
</reference>
<dbReference type="AlphaFoldDB" id="A0A0A0L5A8"/>
<dbReference type="PANTHER" id="PTHR33484:SF12">
    <property type="entry name" value="AP2_ERF DOMAIN-CONTAINING PROTEIN"/>
    <property type="match status" value="1"/>
</dbReference>
<feature type="region of interest" description="Disordered" evidence="1">
    <location>
        <begin position="29"/>
        <end position="56"/>
    </location>
</feature>
<dbReference type="EMBL" id="CM002924">
    <property type="protein sequence ID" value="KGN57135.1"/>
    <property type="molecule type" value="Genomic_DNA"/>
</dbReference>
<keyword evidence="3" id="KW-1185">Reference proteome</keyword>
<accession>A0A0A0L5A8</accession>
<dbReference type="PANTHER" id="PTHR33484">
    <property type="entry name" value="BNAC07G33360D PROTEIN"/>
    <property type="match status" value="1"/>
</dbReference>
<reference evidence="2 3" key="4">
    <citation type="journal article" date="2011" name="BMC Genomics">
        <title>RNA-Seq improves annotation of protein-coding genes in the cucumber genome.</title>
        <authorList>
            <person name="Li Z."/>
            <person name="Zhang Z."/>
            <person name="Yan P."/>
            <person name="Huang S."/>
            <person name="Fei Z."/>
            <person name="Lin K."/>
        </authorList>
    </citation>
    <scope>NUCLEOTIDE SEQUENCE [LARGE SCALE GENOMIC DNA]</scope>
    <source>
        <strain evidence="3">cv. 9930</strain>
    </source>
</reference>
<evidence type="ECO:0000313" key="2">
    <source>
        <dbReference type="EMBL" id="KGN57135.1"/>
    </source>
</evidence>
<organism evidence="2 3">
    <name type="scientific">Cucumis sativus</name>
    <name type="common">Cucumber</name>
    <dbReference type="NCBI Taxonomy" id="3659"/>
    <lineage>
        <taxon>Eukaryota</taxon>
        <taxon>Viridiplantae</taxon>
        <taxon>Streptophyta</taxon>
        <taxon>Embryophyta</taxon>
        <taxon>Tracheophyta</taxon>
        <taxon>Spermatophyta</taxon>
        <taxon>Magnoliopsida</taxon>
        <taxon>eudicotyledons</taxon>
        <taxon>Gunneridae</taxon>
        <taxon>Pentapetalae</taxon>
        <taxon>rosids</taxon>
        <taxon>fabids</taxon>
        <taxon>Cucurbitales</taxon>
        <taxon>Cucurbitaceae</taxon>
        <taxon>Benincaseae</taxon>
        <taxon>Cucumis</taxon>
    </lineage>
</organism>
<dbReference type="Gramene" id="KGN57135">
    <property type="protein sequence ID" value="KGN57135"/>
    <property type="gene ID" value="Csa_3G164540"/>
</dbReference>
<evidence type="ECO:0000313" key="3">
    <source>
        <dbReference type="Proteomes" id="UP000029981"/>
    </source>
</evidence>
<dbReference type="Proteomes" id="UP000029981">
    <property type="component" value="Chromosome 3"/>
</dbReference>
<proteinExistence type="predicted"/>
<sequence length="89" mass="10038">MAARNNDLARIGLEGFIFIEELYDRPRRKPRHVAPAPPQPVVAIHPPQRKVESSPSIRCDQLAKAHGGIIIKEWGGKRVNKVVQKTERP</sequence>
<evidence type="ECO:0000256" key="1">
    <source>
        <dbReference type="SAM" id="MobiDB-lite"/>
    </source>
</evidence>
<gene>
    <name evidence="2" type="ORF">Csa_3G164540</name>
</gene>
<name>A0A0A0L5A8_CUCSA</name>
<reference evidence="2 3" key="2">
    <citation type="journal article" date="2009" name="PLoS ONE">
        <title>An integrated genetic and cytogenetic map of the cucumber genome.</title>
        <authorList>
            <person name="Ren Y."/>
            <person name="Zhang Z."/>
            <person name="Liu J."/>
            <person name="Staub J.E."/>
            <person name="Han Y."/>
            <person name="Cheng Z."/>
            <person name="Li X."/>
            <person name="Lu J."/>
            <person name="Miao H."/>
            <person name="Kang H."/>
            <person name="Xie B."/>
            <person name="Gu X."/>
            <person name="Wang X."/>
            <person name="Du Y."/>
            <person name="Jin W."/>
            <person name="Huang S."/>
        </authorList>
    </citation>
    <scope>NUCLEOTIDE SEQUENCE [LARGE SCALE GENOMIC DNA]</scope>
    <source>
        <strain evidence="3">cv. 9930</strain>
    </source>
</reference>